<dbReference type="EMBL" id="CP012172">
    <property type="protein sequence ID" value="AKV74191.1"/>
    <property type="molecule type" value="Genomic_DNA"/>
</dbReference>
<reference evidence="8 10" key="3">
    <citation type="submission" date="2015-07" db="EMBL/GenBank/DDBJ databases">
        <title>Physiological, transcriptional responses and genome re-sequencing of acid resistant extremely thermoacidophilic Metallosphaera sedula SARC-M1.</title>
        <authorList>
            <person name="Ai C."/>
            <person name="McCarthy S."/>
            <person name="Eckrich V."/>
            <person name="Rudrappa D."/>
            <person name="Qiu G."/>
            <person name="Blum P."/>
        </authorList>
    </citation>
    <scope>NUCLEOTIDE SEQUENCE [LARGE SCALE GENOMIC DNA]</scope>
    <source>
        <strain evidence="8 10">SARC-M1</strain>
    </source>
</reference>
<evidence type="ECO:0000313" key="13">
    <source>
        <dbReference type="Proteomes" id="UP000062475"/>
    </source>
</evidence>
<evidence type="ECO:0000259" key="2">
    <source>
        <dbReference type="Pfam" id="PF03787"/>
    </source>
</evidence>
<evidence type="ECO:0000313" key="10">
    <source>
        <dbReference type="Proteomes" id="UP000056255"/>
    </source>
</evidence>
<dbReference type="Proteomes" id="UP000029084">
    <property type="component" value="Chromosome"/>
</dbReference>
<evidence type="ECO:0000313" key="3">
    <source>
        <dbReference type="EMBL" id="AIM27307.1"/>
    </source>
</evidence>
<evidence type="ECO:0000313" key="4">
    <source>
        <dbReference type="EMBL" id="AKV74191.1"/>
    </source>
</evidence>
<dbReference type="AlphaFoldDB" id="A0A088E6D2"/>
<evidence type="ECO:0000313" key="6">
    <source>
        <dbReference type="EMBL" id="AKV78682.1"/>
    </source>
</evidence>
<dbReference type="Proteomes" id="UP000062398">
    <property type="component" value="Chromosome"/>
</dbReference>
<dbReference type="GO" id="GO:0051607">
    <property type="term" value="P:defense response to virus"/>
    <property type="evidence" value="ECO:0007669"/>
    <property type="project" value="UniProtKB-KW"/>
</dbReference>
<dbReference type="Proteomes" id="UP000061362">
    <property type="component" value="Chromosome"/>
</dbReference>
<feature type="domain" description="CRISPR type III-associated protein" evidence="2">
    <location>
        <begin position="25"/>
        <end position="229"/>
    </location>
</feature>
<dbReference type="PANTHER" id="PTHR35579:SF6">
    <property type="entry name" value="DUF324 DOMAIN-CONTAINING PROTEIN"/>
    <property type="match status" value="1"/>
</dbReference>
<evidence type="ECO:0000313" key="8">
    <source>
        <dbReference type="EMBL" id="AKV84306.1"/>
    </source>
</evidence>
<gene>
    <name evidence="3" type="ORF">HA72_1160</name>
    <name evidence="4" type="ORF">MsedA_1177</name>
    <name evidence="5" type="ORF">MsedB_1179</name>
    <name evidence="6" type="ORF">MsedC_1177</name>
    <name evidence="7" type="ORF">MsedD_1178</name>
    <name evidence="8" type="ORF">MsedE_1180</name>
</gene>
<evidence type="ECO:0000313" key="5">
    <source>
        <dbReference type="EMBL" id="AKV76430.1"/>
    </source>
</evidence>
<protein>
    <submittedName>
        <fullName evidence="4">CRISPR-associated protein Csx7</fullName>
    </submittedName>
    <submittedName>
        <fullName evidence="3">CRISPR-associated protein, Csx7 family</fullName>
    </submittedName>
</protein>
<keyword evidence="1" id="KW-0051">Antiviral defense</keyword>
<dbReference type="Proteomes" id="UP000068832">
    <property type="component" value="Chromosome"/>
</dbReference>
<evidence type="ECO:0000256" key="1">
    <source>
        <dbReference type="ARBA" id="ARBA00023118"/>
    </source>
</evidence>
<dbReference type="EMBL" id="CP012175">
    <property type="protein sequence ID" value="AKV80927.1"/>
    <property type="molecule type" value="Genomic_DNA"/>
</dbReference>
<dbReference type="OMA" id="YCIPCII"/>
<reference evidence="11 12" key="2">
    <citation type="journal article" date="2015" name="Genome Announc.">
        <title>Complete Genome Sequences of Evolved Arsenate-Resistant Metallosphaera sedula Strains.</title>
        <authorList>
            <person name="Ai C."/>
            <person name="McCarthy S."/>
            <person name="Schackwitz W."/>
            <person name="Martin J."/>
            <person name="Lipzen A."/>
            <person name="Blum P."/>
        </authorList>
    </citation>
    <scope>NUCLEOTIDE SEQUENCE [LARGE SCALE GENOMIC DNA]</scope>
    <source>
        <strain evidence="6 12">ARS120-1</strain>
        <strain evidence="7 11">ARS120-2</strain>
        <strain evidence="4 14">ARS50-1</strain>
        <strain evidence="5 13">ARS50-2</strain>
    </source>
</reference>
<sequence length="254" mass="28607">MFVNEERPCYDLDRIKVVTEVTGYLTNLTPLRIGSGKGSASFRDTTDNPILTRGDMPYIPGSSLKGALRSWLEANVEGLYGRLGQKYTKVYPITARDNEVKSCVKSSDTQGNQVEEYCIPCIIFGHKDLSARMNIMDATVEGSFKVESYTGVSINRVFGGQSPGHLFTFDYVSPGAKFRFRSIIYNVNVENETEEWREQVRRGVVFLLRSLEEGLFIGARKTTGAGLVKLQDIRVRTMVPGQPWREVKWAEVKL</sequence>
<organism evidence="3 9">
    <name type="scientific">Metallosphaera sedula</name>
    <dbReference type="NCBI Taxonomy" id="43687"/>
    <lineage>
        <taxon>Archaea</taxon>
        <taxon>Thermoproteota</taxon>
        <taxon>Thermoprotei</taxon>
        <taxon>Sulfolobales</taxon>
        <taxon>Sulfolobaceae</taxon>
        <taxon>Metallosphaera</taxon>
    </lineage>
</organism>
<accession>A0A088E6D2</accession>
<name>A0A088E6D2_9CREN</name>
<evidence type="ECO:0000313" key="14">
    <source>
        <dbReference type="Proteomes" id="UP000068832"/>
    </source>
</evidence>
<dbReference type="EMBL" id="CP008822">
    <property type="protein sequence ID" value="AIM27307.1"/>
    <property type="molecule type" value="Genomic_DNA"/>
</dbReference>
<evidence type="ECO:0000313" key="7">
    <source>
        <dbReference type="EMBL" id="AKV80927.1"/>
    </source>
</evidence>
<dbReference type="Proteomes" id="UP000062475">
    <property type="component" value="Chromosome"/>
</dbReference>
<dbReference type="InterPro" id="IPR052216">
    <property type="entry name" value="CRISPR_Csm3_endoribonuclease"/>
</dbReference>
<dbReference type="NCBIfam" id="TIGR02581">
    <property type="entry name" value="cas_cyan_RAMP"/>
    <property type="match status" value="1"/>
</dbReference>
<dbReference type="GeneID" id="91755645"/>
<dbReference type="Proteomes" id="UP000056255">
    <property type="component" value="Chromosome"/>
</dbReference>
<reference evidence="3 9" key="1">
    <citation type="journal article" date="2014" name="J. Bacteriol.">
        <title>Role of an Archaeal PitA Transporter in the Copper and Arsenic Resistance of Metallosphaera sedula, an Extreme Thermoacidophile.</title>
        <authorList>
            <person name="McCarthy S."/>
            <person name="Ai C."/>
            <person name="Wheaton G."/>
            <person name="Tevatia R."/>
            <person name="Eckrich V."/>
            <person name="Kelly R."/>
            <person name="Blum P."/>
        </authorList>
    </citation>
    <scope>NUCLEOTIDE SEQUENCE [LARGE SCALE GENOMIC DNA]</scope>
    <source>
        <strain evidence="3 9">CuR1</strain>
    </source>
</reference>
<dbReference type="OrthoDB" id="44077at2157"/>
<proteinExistence type="predicted"/>
<dbReference type="PANTHER" id="PTHR35579">
    <property type="entry name" value="CRISPR SYSTEM CMS ENDORIBONUCLEASE CSM3"/>
    <property type="match status" value="1"/>
</dbReference>
<dbReference type="InterPro" id="IPR013411">
    <property type="entry name" value="CRISPR-assoc_RAMP_Csx7"/>
</dbReference>
<dbReference type="InterPro" id="IPR005537">
    <property type="entry name" value="RAMP_III_fam"/>
</dbReference>
<dbReference type="EMBL" id="CP012174">
    <property type="protein sequence ID" value="AKV78682.1"/>
    <property type="molecule type" value="Genomic_DNA"/>
</dbReference>
<evidence type="ECO:0000313" key="12">
    <source>
        <dbReference type="Proteomes" id="UP000062398"/>
    </source>
</evidence>
<dbReference type="Pfam" id="PF03787">
    <property type="entry name" value="RAMPs"/>
    <property type="match status" value="1"/>
</dbReference>
<dbReference type="EMBL" id="CP012176">
    <property type="protein sequence ID" value="AKV84306.1"/>
    <property type="molecule type" value="Genomic_DNA"/>
</dbReference>
<dbReference type="PATRIC" id="fig|43687.5.peg.1252"/>
<evidence type="ECO:0000313" key="9">
    <source>
        <dbReference type="Proteomes" id="UP000029084"/>
    </source>
</evidence>
<dbReference type="EMBL" id="CP012173">
    <property type="protein sequence ID" value="AKV76430.1"/>
    <property type="molecule type" value="Genomic_DNA"/>
</dbReference>
<dbReference type="RefSeq" id="WP_012021108.1">
    <property type="nucleotide sequence ID" value="NZ_AP019770.1"/>
</dbReference>
<evidence type="ECO:0000313" key="11">
    <source>
        <dbReference type="Proteomes" id="UP000061362"/>
    </source>
</evidence>